<keyword evidence="4" id="KW-0949">S-adenosyl-L-methionine</keyword>
<dbReference type="InterPro" id="IPR001537">
    <property type="entry name" value="SpoU_MeTrfase"/>
</dbReference>
<dbReference type="GO" id="GO:0008173">
    <property type="term" value="F:RNA methyltransferase activity"/>
    <property type="evidence" value="ECO:0007669"/>
    <property type="project" value="InterPro"/>
</dbReference>
<evidence type="ECO:0000256" key="1">
    <source>
        <dbReference type="ARBA" id="ARBA00007228"/>
    </source>
</evidence>
<dbReference type="Gene3D" id="3.40.1280.10">
    <property type="match status" value="1"/>
</dbReference>
<keyword evidence="2 7" id="KW-0489">Methyltransferase</keyword>
<evidence type="ECO:0000313" key="7">
    <source>
        <dbReference type="EMBL" id="OIR06176.1"/>
    </source>
</evidence>
<feature type="region of interest" description="Disordered" evidence="5">
    <location>
        <begin position="188"/>
        <end position="213"/>
    </location>
</feature>
<proteinExistence type="inferred from homology"/>
<dbReference type="PANTHER" id="PTHR42786">
    <property type="entry name" value="TRNA/RRNA METHYLTRANSFERASE"/>
    <property type="match status" value="1"/>
</dbReference>
<dbReference type="GO" id="GO:0002128">
    <property type="term" value="P:tRNA nucleoside ribose methylation"/>
    <property type="evidence" value="ECO:0007669"/>
    <property type="project" value="TreeGrafter"/>
</dbReference>
<evidence type="ECO:0000256" key="5">
    <source>
        <dbReference type="SAM" id="MobiDB-lite"/>
    </source>
</evidence>
<dbReference type="CDD" id="cd18098">
    <property type="entry name" value="SpoU-like"/>
    <property type="match status" value="1"/>
</dbReference>
<dbReference type="EC" id="2.1.1.185" evidence="7"/>
<evidence type="ECO:0000256" key="2">
    <source>
        <dbReference type="ARBA" id="ARBA00022603"/>
    </source>
</evidence>
<evidence type="ECO:0000256" key="4">
    <source>
        <dbReference type="ARBA" id="ARBA00022691"/>
    </source>
</evidence>
<organism evidence="7">
    <name type="scientific">mine drainage metagenome</name>
    <dbReference type="NCBI Taxonomy" id="410659"/>
    <lineage>
        <taxon>unclassified sequences</taxon>
        <taxon>metagenomes</taxon>
        <taxon>ecological metagenomes</taxon>
    </lineage>
</organism>
<evidence type="ECO:0000259" key="6">
    <source>
        <dbReference type="Pfam" id="PF00588"/>
    </source>
</evidence>
<dbReference type="PANTHER" id="PTHR42786:SF6">
    <property type="entry name" value="TRNA_RRNA METHYLTRANSFERASE SPOU TYPE DOMAIN-CONTAINING PROTEIN"/>
    <property type="match status" value="1"/>
</dbReference>
<dbReference type="SUPFAM" id="SSF75217">
    <property type="entry name" value="alpha/beta knot"/>
    <property type="match status" value="1"/>
</dbReference>
<accession>A0A1J5SQ78</accession>
<sequence>MMRAEAFLSLMRQCYRMRGYFGIGVEGVSKQANVGSLFRSAHAFGASFVFTIAADYTKSGGKTADTSDAVDQVPFYAFPDLAALALPSGCRLVGVELVEDAVDLPSFHHPAQAAYVLGRERGSLTPALLARCDHVIKIPTRFCVNLGIAGAIVMYDRVTSLGRFAPRPVRAGGPTEARAEHVHGRPLFRSSERMALHQAQPPARGPADQDEPA</sequence>
<gene>
    <name evidence="7" type="primary">rlmB_8</name>
    <name evidence="7" type="ORF">GALL_116480</name>
</gene>
<dbReference type="Pfam" id="PF00588">
    <property type="entry name" value="SpoU_methylase"/>
    <property type="match status" value="1"/>
</dbReference>
<keyword evidence="3 7" id="KW-0808">Transferase</keyword>
<feature type="domain" description="tRNA/rRNA methyltransferase SpoU type" evidence="6">
    <location>
        <begin position="24"/>
        <end position="155"/>
    </location>
</feature>
<dbReference type="InterPro" id="IPR029028">
    <property type="entry name" value="Alpha/beta_knot_MTases"/>
</dbReference>
<comment type="similarity">
    <text evidence="1">Belongs to the class IV-like SAM-binding methyltransferase superfamily. RNA methyltransferase TrmH family.</text>
</comment>
<dbReference type="InterPro" id="IPR004384">
    <property type="entry name" value="RNA_MeTrfase_TrmJ/LasT"/>
</dbReference>
<protein>
    <submittedName>
        <fullName evidence="7">23S rRNA (Guanosine-2'-O-)-methyltransferase RlmB</fullName>
        <ecNumber evidence="7">2.1.1.185</ecNumber>
    </submittedName>
</protein>
<dbReference type="AlphaFoldDB" id="A0A1J5SQ78"/>
<dbReference type="GO" id="GO:0003723">
    <property type="term" value="F:RNA binding"/>
    <property type="evidence" value="ECO:0007669"/>
    <property type="project" value="InterPro"/>
</dbReference>
<name>A0A1J5SQ78_9ZZZZ</name>
<dbReference type="EMBL" id="MLJW01000045">
    <property type="protein sequence ID" value="OIR06176.1"/>
    <property type="molecule type" value="Genomic_DNA"/>
</dbReference>
<comment type="caution">
    <text evidence="7">The sequence shown here is derived from an EMBL/GenBank/DDBJ whole genome shotgun (WGS) entry which is preliminary data.</text>
</comment>
<dbReference type="InterPro" id="IPR029026">
    <property type="entry name" value="tRNA_m1G_MTases_N"/>
</dbReference>
<reference evidence="7" key="1">
    <citation type="submission" date="2016-10" db="EMBL/GenBank/DDBJ databases">
        <title>Sequence of Gallionella enrichment culture.</title>
        <authorList>
            <person name="Poehlein A."/>
            <person name="Muehling M."/>
            <person name="Daniel R."/>
        </authorList>
    </citation>
    <scope>NUCLEOTIDE SEQUENCE</scope>
</reference>
<dbReference type="GO" id="GO:0005829">
    <property type="term" value="C:cytosol"/>
    <property type="evidence" value="ECO:0007669"/>
    <property type="project" value="TreeGrafter"/>
</dbReference>
<evidence type="ECO:0000256" key="3">
    <source>
        <dbReference type="ARBA" id="ARBA00022679"/>
    </source>
</evidence>